<accession>A0ABP9RC41</accession>
<keyword evidence="4" id="KW-0143">Chaperone</keyword>
<dbReference type="Proteomes" id="UP001428817">
    <property type="component" value="Unassembled WGS sequence"/>
</dbReference>
<dbReference type="EMBL" id="BAABJP010000061">
    <property type="protein sequence ID" value="GAA5174257.1"/>
    <property type="molecule type" value="Genomic_DNA"/>
</dbReference>
<evidence type="ECO:0000256" key="3">
    <source>
        <dbReference type="ARBA" id="ARBA00022490"/>
    </source>
</evidence>
<reference evidence="6" key="1">
    <citation type="journal article" date="2019" name="Int. J. Syst. Evol. Microbiol.">
        <title>The Global Catalogue of Microorganisms (GCM) 10K type strain sequencing project: providing services to taxonomists for standard genome sequencing and annotation.</title>
        <authorList>
            <consortium name="The Broad Institute Genomics Platform"/>
            <consortium name="The Broad Institute Genome Sequencing Center for Infectious Disease"/>
            <person name="Wu L."/>
            <person name="Ma J."/>
        </authorList>
    </citation>
    <scope>NUCLEOTIDE SEQUENCE [LARGE SCALE GENOMIC DNA]</scope>
    <source>
        <strain evidence="6">JCM 18303</strain>
    </source>
</reference>
<comment type="subcellular location">
    <subcellularLocation>
        <location evidence="1">Cytoplasm</location>
    </subcellularLocation>
</comment>
<dbReference type="Pfam" id="PF14011">
    <property type="entry name" value="ESX-1_EspG"/>
    <property type="match status" value="1"/>
</dbReference>
<dbReference type="InterPro" id="IPR025734">
    <property type="entry name" value="EspG"/>
</dbReference>
<sequence length="271" mass="29268">MIVQTPSGIVLSPTELLACWESLRLGDPPVWFRLRRPGWTARDRVESDNLLRSALVGLAERGLSDGARPSPHLARLLGLIDGAEYQLDIRYTNPDGSLRPILGFGAVDGFEGVVVVSNDGAGPIRLRPVDGARVAAELLGSLGKMQAGYGQVVNIPADVLDDATAQLADPSNFVELADGLRRRGVSSHDASVLARMCTGADAGGQLGATSRSNGRTVRGPWVIGFHRIQGRYFMQLRRGGFVTVSPADSGRLYDRWLDLVAELRPRRGSRY</sequence>
<evidence type="ECO:0008006" key="7">
    <source>
        <dbReference type="Google" id="ProtNLM"/>
    </source>
</evidence>
<comment type="caution">
    <text evidence="5">The sequence shown here is derived from an EMBL/GenBank/DDBJ whole genome shotgun (WGS) entry which is preliminary data.</text>
</comment>
<dbReference type="RefSeq" id="WP_185061482.1">
    <property type="nucleotide sequence ID" value="NZ_BAABJP010000061.1"/>
</dbReference>
<name>A0ABP9RC41_9PSEU</name>
<evidence type="ECO:0000256" key="4">
    <source>
        <dbReference type="ARBA" id="ARBA00023186"/>
    </source>
</evidence>
<keyword evidence="6" id="KW-1185">Reference proteome</keyword>
<protein>
    <recommendedName>
        <fullName evidence="7">ESX secretion-associated protein EspG</fullName>
    </recommendedName>
</protein>
<organism evidence="5 6">
    <name type="scientific">Pseudonocardia eucalypti</name>
    <dbReference type="NCBI Taxonomy" id="648755"/>
    <lineage>
        <taxon>Bacteria</taxon>
        <taxon>Bacillati</taxon>
        <taxon>Actinomycetota</taxon>
        <taxon>Actinomycetes</taxon>
        <taxon>Pseudonocardiales</taxon>
        <taxon>Pseudonocardiaceae</taxon>
        <taxon>Pseudonocardia</taxon>
    </lineage>
</organism>
<evidence type="ECO:0000256" key="2">
    <source>
        <dbReference type="ARBA" id="ARBA00006411"/>
    </source>
</evidence>
<evidence type="ECO:0000313" key="5">
    <source>
        <dbReference type="EMBL" id="GAA5174257.1"/>
    </source>
</evidence>
<gene>
    <name evidence="5" type="ORF">GCM10023321_77640</name>
</gene>
<keyword evidence="3" id="KW-0963">Cytoplasm</keyword>
<proteinExistence type="inferred from homology"/>
<comment type="similarity">
    <text evidence="2">Belongs to the EspG family.</text>
</comment>
<evidence type="ECO:0000256" key="1">
    <source>
        <dbReference type="ARBA" id="ARBA00004496"/>
    </source>
</evidence>
<evidence type="ECO:0000313" key="6">
    <source>
        <dbReference type="Proteomes" id="UP001428817"/>
    </source>
</evidence>